<feature type="compositionally biased region" description="Polar residues" evidence="1">
    <location>
        <begin position="90"/>
        <end position="100"/>
    </location>
</feature>
<name>A0A3P8X4D5_CYNSE</name>
<dbReference type="PANTHER" id="PTHR34831:SF1">
    <property type="entry name" value="MIGRATION AND INVASION-INHIBITORY PROTEIN"/>
    <property type="match status" value="1"/>
</dbReference>
<evidence type="ECO:0000256" key="1">
    <source>
        <dbReference type="SAM" id="MobiDB-lite"/>
    </source>
</evidence>
<feature type="region of interest" description="Disordered" evidence="1">
    <location>
        <begin position="204"/>
        <end position="231"/>
    </location>
</feature>
<dbReference type="GeneTree" id="ENSGT00390000003768"/>
<dbReference type="Ensembl" id="ENSCSET00000034212.1">
    <property type="protein sequence ID" value="ENSCSEP00000033777.1"/>
    <property type="gene ID" value="ENSCSEG00000021671.1"/>
</dbReference>
<dbReference type="STRING" id="244447.ENSCSEP00000033777"/>
<dbReference type="OMA" id="ARHNFQH"/>
<accession>A0A3P8X4D5</accession>
<dbReference type="GeneID" id="103385680"/>
<dbReference type="Pfam" id="PF15734">
    <property type="entry name" value="MIIP"/>
    <property type="match status" value="1"/>
</dbReference>
<reference evidence="2" key="2">
    <citation type="submission" date="2025-08" db="UniProtKB">
        <authorList>
            <consortium name="Ensembl"/>
        </authorList>
    </citation>
    <scope>IDENTIFICATION</scope>
</reference>
<feature type="region of interest" description="Disordered" evidence="1">
    <location>
        <begin position="35"/>
        <end position="157"/>
    </location>
</feature>
<feature type="compositionally biased region" description="Basic and acidic residues" evidence="1">
    <location>
        <begin position="219"/>
        <end position="231"/>
    </location>
</feature>
<dbReference type="Proteomes" id="UP000265120">
    <property type="component" value="Chromosome 11"/>
</dbReference>
<protein>
    <submittedName>
        <fullName evidence="2">Migration and invasion inhibitory protein</fullName>
    </submittedName>
</protein>
<organism evidence="2 3">
    <name type="scientific">Cynoglossus semilaevis</name>
    <name type="common">Tongue sole</name>
    <dbReference type="NCBI Taxonomy" id="244447"/>
    <lineage>
        <taxon>Eukaryota</taxon>
        <taxon>Metazoa</taxon>
        <taxon>Chordata</taxon>
        <taxon>Craniata</taxon>
        <taxon>Vertebrata</taxon>
        <taxon>Euteleostomi</taxon>
        <taxon>Actinopterygii</taxon>
        <taxon>Neopterygii</taxon>
        <taxon>Teleostei</taxon>
        <taxon>Neoteleostei</taxon>
        <taxon>Acanthomorphata</taxon>
        <taxon>Carangaria</taxon>
        <taxon>Pleuronectiformes</taxon>
        <taxon>Pleuronectoidei</taxon>
        <taxon>Cynoglossidae</taxon>
        <taxon>Cynoglossinae</taxon>
        <taxon>Cynoglossus</taxon>
    </lineage>
</organism>
<dbReference type="InterPro" id="IPR031466">
    <property type="entry name" value="MIIP"/>
</dbReference>
<dbReference type="OrthoDB" id="10002384at2759"/>
<dbReference type="CTD" id="60672"/>
<proteinExistence type="predicted"/>
<sequence length="382" mass="43163">MAAVGQIDVLRERNKVLMNQLKEQNEKLERLRVHMRSWERDEEGEAEQRREAEEVTTLAGVDRRPARTALSKPTVRLSNTCGEQRDNQREASATRPTSGHQETDPPSVCTHGVPDSLQGTGSKGLKSCLVKNDKDQKEVHRRVTFQSDDEGDSSSERGVHQVKPLLGYDWIAGVLDSEDTLTNQPDQFFDDLRVFRSLHKDECVHRRTAEPSETSRSGLETEKDEPQPIRDTHTCTFSYRINSRLFPSPLHSQERCPGCKKHKSSHPHSAAEPALISVSLPRSVLLPPYEYKPHRRGSFDPSDSLGLPSHCLSGWSHMAQSTAPPPSSLDLRSSLNTQTCAQALNQEVQDSSVFKRPTDQMLNLSKLARHNFQHFSPKRRRN</sequence>
<evidence type="ECO:0000313" key="2">
    <source>
        <dbReference type="Ensembl" id="ENSCSEP00000033777.1"/>
    </source>
</evidence>
<reference evidence="2" key="3">
    <citation type="submission" date="2025-09" db="UniProtKB">
        <authorList>
            <consortium name="Ensembl"/>
        </authorList>
    </citation>
    <scope>IDENTIFICATION</scope>
</reference>
<keyword evidence="3" id="KW-1185">Reference proteome</keyword>
<evidence type="ECO:0000313" key="3">
    <source>
        <dbReference type="Proteomes" id="UP000265120"/>
    </source>
</evidence>
<dbReference type="InParanoid" id="A0A3P8X4D5"/>
<dbReference type="KEGG" id="csem:103385680"/>
<dbReference type="PANTHER" id="PTHR34831">
    <property type="entry name" value="MIGRATION AND INVASION-INHIBITORY PROTEIN"/>
    <property type="match status" value="1"/>
</dbReference>
<reference evidence="2 3" key="1">
    <citation type="journal article" date="2014" name="Nat. Genet.">
        <title>Whole-genome sequence of a flatfish provides insights into ZW sex chromosome evolution and adaptation to a benthic lifestyle.</title>
        <authorList>
            <person name="Chen S."/>
            <person name="Zhang G."/>
            <person name="Shao C."/>
            <person name="Huang Q."/>
            <person name="Liu G."/>
            <person name="Zhang P."/>
            <person name="Song W."/>
            <person name="An N."/>
            <person name="Chalopin D."/>
            <person name="Volff J.N."/>
            <person name="Hong Y."/>
            <person name="Li Q."/>
            <person name="Sha Z."/>
            <person name="Zhou H."/>
            <person name="Xie M."/>
            <person name="Yu Q."/>
            <person name="Liu Y."/>
            <person name="Xiang H."/>
            <person name="Wang N."/>
            <person name="Wu K."/>
            <person name="Yang C."/>
            <person name="Zhou Q."/>
            <person name="Liao X."/>
            <person name="Yang L."/>
            <person name="Hu Q."/>
            <person name="Zhang J."/>
            <person name="Meng L."/>
            <person name="Jin L."/>
            <person name="Tian Y."/>
            <person name="Lian J."/>
            <person name="Yang J."/>
            <person name="Miao G."/>
            <person name="Liu S."/>
            <person name="Liang Z."/>
            <person name="Yan F."/>
            <person name="Li Y."/>
            <person name="Sun B."/>
            <person name="Zhang H."/>
            <person name="Zhang J."/>
            <person name="Zhu Y."/>
            <person name="Du M."/>
            <person name="Zhao Y."/>
            <person name="Schartl M."/>
            <person name="Tang Q."/>
            <person name="Wang J."/>
        </authorList>
    </citation>
    <scope>NUCLEOTIDE SEQUENCE</scope>
</reference>
<dbReference type="RefSeq" id="XP_008317860.1">
    <property type="nucleotide sequence ID" value="XM_008319638.3"/>
</dbReference>
<dbReference type="GO" id="GO:0030336">
    <property type="term" value="P:negative regulation of cell migration"/>
    <property type="evidence" value="ECO:0007669"/>
    <property type="project" value="InterPro"/>
</dbReference>
<dbReference type="GO" id="GO:0010972">
    <property type="term" value="P:negative regulation of G2/M transition of mitotic cell cycle"/>
    <property type="evidence" value="ECO:0007669"/>
    <property type="project" value="InterPro"/>
</dbReference>
<dbReference type="AlphaFoldDB" id="A0A3P8X4D5"/>